<evidence type="ECO:0000256" key="5">
    <source>
        <dbReference type="ARBA" id="ARBA00022679"/>
    </source>
</evidence>
<dbReference type="InterPro" id="IPR003661">
    <property type="entry name" value="HisK_dim/P_dom"/>
</dbReference>
<dbReference type="Gene3D" id="1.10.287.130">
    <property type="match status" value="1"/>
</dbReference>
<dbReference type="Pfam" id="PF00512">
    <property type="entry name" value="HisKA"/>
    <property type="match status" value="1"/>
</dbReference>
<keyword evidence="4" id="KW-0597">Phosphoprotein</keyword>
<dbReference type="Pfam" id="PF13755">
    <property type="entry name" value="Sensor_TM1"/>
    <property type="match status" value="1"/>
</dbReference>
<comment type="catalytic activity">
    <reaction evidence="1">
        <text>ATP + protein L-histidine = ADP + protein N-phospho-L-histidine.</text>
        <dbReference type="EC" id="2.7.13.3"/>
    </reaction>
</comment>
<evidence type="ECO:0000256" key="9">
    <source>
        <dbReference type="ARBA" id="ARBA00023012"/>
    </source>
</evidence>
<dbReference type="PRINTS" id="PR00344">
    <property type="entry name" value="BCTRLSENSOR"/>
</dbReference>
<dbReference type="GO" id="GO:0000155">
    <property type="term" value="F:phosphorelay sensor kinase activity"/>
    <property type="evidence" value="ECO:0007669"/>
    <property type="project" value="InterPro"/>
</dbReference>
<dbReference type="PANTHER" id="PTHR45436:SF5">
    <property type="entry name" value="SENSOR HISTIDINE KINASE TRCS"/>
    <property type="match status" value="1"/>
</dbReference>
<evidence type="ECO:0000313" key="15">
    <source>
        <dbReference type="Proteomes" id="UP000051562"/>
    </source>
</evidence>
<dbReference type="STRING" id="53254.SAMN05660750_04670"/>
<evidence type="ECO:0000256" key="1">
    <source>
        <dbReference type="ARBA" id="ARBA00000085"/>
    </source>
</evidence>
<dbReference type="Pfam" id="PF13756">
    <property type="entry name" value="Stimulus_sens_1"/>
    <property type="match status" value="1"/>
</dbReference>
<keyword evidence="7 14" id="KW-0418">Kinase</keyword>
<dbReference type="InterPro" id="IPR003660">
    <property type="entry name" value="HAMP_dom"/>
</dbReference>
<evidence type="ECO:0000256" key="8">
    <source>
        <dbReference type="ARBA" id="ARBA00022989"/>
    </source>
</evidence>
<evidence type="ECO:0000256" key="4">
    <source>
        <dbReference type="ARBA" id="ARBA00022553"/>
    </source>
</evidence>
<dbReference type="InterPro" id="IPR025919">
    <property type="entry name" value="Stimulus_sens_dom"/>
</dbReference>
<dbReference type="SMART" id="SM00387">
    <property type="entry name" value="HATPase_c"/>
    <property type="match status" value="1"/>
</dbReference>
<evidence type="ECO:0000313" key="14">
    <source>
        <dbReference type="EMBL" id="KQK28609.1"/>
    </source>
</evidence>
<keyword evidence="15" id="KW-1185">Reference proteome</keyword>
<evidence type="ECO:0000259" key="12">
    <source>
        <dbReference type="PROSITE" id="PS50109"/>
    </source>
</evidence>
<gene>
    <name evidence="14" type="ORF">ARD30_06805</name>
</gene>
<sequence>MATVDNEARMSSPAGWRGGLRRRVGLAWRRAARAVSLRAASSLTRRILVLNLGGLVALLLGFLYLNQFREGLIEARVQSLLTQGEIIAGAIASSATVEIDTITIDPDKLLQLQAGESAGIAEDPLDFSINPEKVAPLLRRLVTPTKTRARVYDKDGMLTLDSRSLYSRGDVLRLDLPRVGEPDEPPLLERTWNMLRNRLGKADVPTYDDFENANGKSYPEVARALNGSPASVVRVNTRGQTIVSVAVPVQRFRTVKGALLLSTQGGDIDAVIAAERFAIFQVFAVAAGVMIVLSVLLAGTIAEPIRKLADAAQRVRRGVKSREQIPDFSSRHDEIGHLSGTLRDMTKALYSRIEAIESFAADVAHELKNPLTSLRSAVETLPRAKSDESRGRLLSVIQHDVRRLDRLISDISDASRLDAELARNDSAPVDVAQVLEAVVTIQNETRPGQAKIELTSDRRSLRPGADSFLVMGHDSRIGQVLVNLIDNARSFSPPDKPVRVGISRVANDVLVTVEDEGPGIEPHALERIFERFYTDRPNEGFGQNSGLGLSISRQIVEAHRGSIRAENRLGPVGPDGEAPRIGARFIVCLPSAYPHVS</sequence>
<dbReference type="Proteomes" id="UP000051562">
    <property type="component" value="Unassembled WGS sequence"/>
</dbReference>
<keyword evidence="5" id="KW-0808">Transferase</keyword>
<name>A0A0Q3LYX3_9HYPH</name>
<dbReference type="CDD" id="cd00082">
    <property type="entry name" value="HisKA"/>
    <property type="match status" value="1"/>
</dbReference>
<dbReference type="EMBL" id="LMAR01000067">
    <property type="protein sequence ID" value="KQK28609.1"/>
    <property type="molecule type" value="Genomic_DNA"/>
</dbReference>
<dbReference type="InterPro" id="IPR050428">
    <property type="entry name" value="TCS_sensor_his_kinase"/>
</dbReference>
<dbReference type="InterPro" id="IPR003594">
    <property type="entry name" value="HATPase_dom"/>
</dbReference>
<protein>
    <recommendedName>
        <fullName evidence="3">histidine kinase</fullName>
        <ecNumber evidence="3">2.7.13.3</ecNumber>
    </recommendedName>
</protein>
<dbReference type="InterPro" id="IPR025908">
    <property type="entry name" value="Sensor_TM1"/>
</dbReference>
<evidence type="ECO:0000256" key="10">
    <source>
        <dbReference type="ARBA" id="ARBA00023136"/>
    </source>
</evidence>
<evidence type="ECO:0000259" key="13">
    <source>
        <dbReference type="PROSITE" id="PS50885"/>
    </source>
</evidence>
<dbReference type="SMART" id="SM00388">
    <property type="entry name" value="HisKA"/>
    <property type="match status" value="1"/>
</dbReference>
<dbReference type="InterPro" id="IPR036097">
    <property type="entry name" value="HisK_dim/P_sf"/>
</dbReference>
<evidence type="ECO:0000256" key="6">
    <source>
        <dbReference type="ARBA" id="ARBA00022692"/>
    </source>
</evidence>
<dbReference type="Gene3D" id="3.30.565.10">
    <property type="entry name" value="Histidine kinase-like ATPase, C-terminal domain"/>
    <property type="match status" value="1"/>
</dbReference>
<dbReference type="SUPFAM" id="SSF47384">
    <property type="entry name" value="Homodimeric domain of signal transducing histidine kinase"/>
    <property type="match status" value="1"/>
</dbReference>
<comment type="caution">
    <text evidence="14">The sequence shown here is derived from an EMBL/GenBank/DDBJ whole genome shotgun (WGS) entry which is preliminary data.</text>
</comment>
<organism evidence="14 15">
    <name type="scientific">Bosea thiooxidans</name>
    <dbReference type="NCBI Taxonomy" id="53254"/>
    <lineage>
        <taxon>Bacteria</taxon>
        <taxon>Pseudomonadati</taxon>
        <taxon>Pseudomonadota</taxon>
        <taxon>Alphaproteobacteria</taxon>
        <taxon>Hyphomicrobiales</taxon>
        <taxon>Boseaceae</taxon>
        <taxon>Bosea</taxon>
    </lineage>
</organism>
<reference evidence="14 15" key="1">
    <citation type="submission" date="2015-10" db="EMBL/GenBank/DDBJ databases">
        <title>Draft genome of Bosea thiooxidans.</title>
        <authorList>
            <person name="Wang X."/>
        </authorList>
    </citation>
    <scope>NUCLEOTIDE SEQUENCE [LARGE SCALE GENOMIC DNA]</scope>
    <source>
        <strain evidence="14 15">CGMCC 9174</strain>
    </source>
</reference>
<dbReference type="PANTHER" id="PTHR45436">
    <property type="entry name" value="SENSOR HISTIDINE KINASE YKOH"/>
    <property type="match status" value="1"/>
</dbReference>
<feature type="domain" description="Histidine kinase" evidence="12">
    <location>
        <begin position="362"/>
        <end position="593"/>
    </location>
</feature>
<dbReference type="GO" id="GO:0016020">
    <property type="term" value="C:membrane"/>
    <property type="evidence" value="ECO:0007669"/>
    <property type="project" value="UniProtKB-SubCell"/>
</dbReference>
<dbReference type="SMART" id="SM00304">
    <property type="entry name" value="HAMP"/>
    <property type="match status" value="1"/>
</dbReference>
<dbReference type="CDD" id="cd06225">
    <property type="entry name" value="HAMP"/>
    <property type="match status" value="1"/>
</dbReference>
<dbReference type="InterPro" id="IPR004358">
    <property type="entry name" value="Sig_transdc_His_kin-like_C"/>
</dbReference>
<dbReference type="EC" id="2.7.13.3" evidence="3"/>
<dbReference type="Gene3D" id="6.10.340.10">
    <property type="match status" value="1"/>
</dbReference>
<proteinExistence type="predicted"/>
<evidence type="ECO:0000256" key="3">
    <source>
        <dbReference type="ARBA" id="ARBA00012438"/>
    </source>
</evidence>
<dbReference type="InterPro" id="IPR036890">
    <property type="entry name" value="HATPase_C_sf"/>
</dbReference>
<keyword evidence="9" id="KW-0902">Two-component regulatory system</keyword>
<accession>A0A0Q3LYX3</accession>
<keyword evidence="10 11" id="KW-0472">Membrane</keyword>
<dbReference type="AlphaFoldDB" id="A0A0Q3LYX3"/>
<feature type="transmembrane region" description="Helical" evidence="11">
    <location>
        <begin position="277"/>
        <end position="298"/>
    </location>
</feature>
<feature type="domain" description="HAMP" evidence="13">
    <location>
        <begin position="299"/>
        <end position="354"/>
    </location>
</feature>
<dbReference type="PROSITE" id="PS50109">
    <property type="entry name" value="HIS_KIN"/>
    <property type="match status" value="1"/>
</dbReference>
<evidence type="ECO:0000256" key="7">
    <source>
        <dbReference type="ARBA" id="ARBA00022777"/>
    </source>
</evidence>
<keyword evidence="6 11" id="KW-0812">Transmembrane</keyword>
<evidence type="ECO:0000256" key="2">
    <source>
        <dbReference type="ARBA" id="ARBA00004370"/>
    </source>
</evidence>
<dbReference type="Pfam" id="PF00672">
    <property type="entry name" value="HAMP"/>
    <property type="match status" value="1"/>
</dbReference>
<dbReference type="InterPro" id="IPR005467">
    <property type="entry name" value="His_kinase_dom"/>
</dbReference>
<feature type="transmembrane region" description="Helical" evidence="11">
    <location>
        <begin position="47"/>
        <end position="65"/>
    </location>
</feature>
<dbReference type="SUPFAM" id="SSF55874">
    <property type="entry name" value="ATPase domain of HSP90 chaperone/DNA topoisomerase II/histidine kinase"/>
    <property type="match status" value="1"/>
</dbReference>
<keyword evidence="8 11" id="KW-1133">Transmembrane helix</keyword>
<evidence type="ECO:0000256" key="11">
    <source>
        <dbReference type="SAM" id="Phobius"/>
    </source>
</evidence>
<dbReference type="PROSITE" id="PS50885">
    <property type="entry name" value="HAMP"/>
    <property type="match status" value="1"/>
</dbReference>
<dbReference type="Pfam" id="PF02518">
    <property type="entry name" value="HATPase_c"/>
    <property type="match status" value="1"/>
</dbReference>
<comment type="subcellular location">
    <subcellularLocation>
        <location evidence="2">Membrane</location>
    </subcellularLocation>
</comment>